<reference evidence="2 3" key="1">
    <citation type="journal article" date="2019" name="Nat. Med.">
        <title>A library of human gut bacterial isolates paired with longitudinal multiomics data enables mechanistic microbiome research.</title>
        <authorList>
            <person name="Poyet M."/>
            <person name="Groussin M."/>
            <person name="Gibbons S.M."/>
            <person name="Avila-Pacheco J."/>
            <person name="Jiang X."/>
            <person name="Kearney S.M."/>
            <person name="Perrotta A.R."/>
            <person name="Berdy B."/>
            <person name="Zhao S."/>
            <person name="Lieberman T.D."/>
            <person name="Swanson P.K."/>
            <person name="Smith M."/>
            <person name="Roesemann S."/>
            <person name="Alexander J.E."/>
            <person name="Rich S.A."/>
            <person name="Livny J."/>
            <person name="Vlamakis H."/>
            <person name="Clish C."/>
            <person name="Bullock K."/>
            <person name="Deik A."/>
            <person name="Scott J."/>
            <person name="Pierce K.A."/>
            <person name="Xavier R.J."/>
            <person name="Alm E.J."/>
        </authorList>
    </citation>
    <scope>NUCLEOTIDE SEQUENCE [LARGE SCALE GENOMIC DNA]</scope>
    <source>
        <strain evidence="2 3">BIOML-A5</strain>
    </source>
</reference>
<organism evidence="2 3">
    <name type="scientific">Phocaeicola vulgatus</name>
    <name type="common">Bacteroides vulgatus</name>
    <dbReference type="NCBI Taxonomy" id="821"/>
    <lineage>
        <taxon>Bacteria</taxon>
        <taxon>Pseudomonadati</taxon>
        <taxon>Bacteroidota</taxon>
        <taxon>Bacteroidia</taxon>
        <taxon>Bacteroidales</taxon>
        <taxon>Bacteroidaceae</taxon>
        <taxon>Phocaeicola</taxon>
    </lineage>
</organism>
<evidence type="ECO:0008006" key="4">
    <source>
        <dbReference type="Google" id="ProtNLM"/>
    </source>
</evidence>
<feature type="transmembrane region" description="Helical" evidence="1">
    <location>
        <begin position="74"/>
        <end position="101"/>
    </location>
</feature>
<keyword evidence="1" id="KW-0472">Membrane</keyword>
<comment type="caution">
    <text evidence="2">The sequence shown here is derived from an EMBL/GenBank/DDBJ whole genome shotgun (WGS) entry which is preliminary data.</text>
</comment>
<accession>A0A6I0HM50</accession>
<name>A0A6I0HM50_PHOVU</name>
<evidence type="ECO:0000256" key="1">
    <source>
        <dbReference type="SAM" id="Phobius"/>
    </source>
</evidence>
<dbReference type="Proteomes" id="UP000441522">
    <property type="component" value="Unassembled WGS sequence"/>
</dbReference>
<dbReference type="EMBL" id="WCWW01000044">
    <property type="protein sequence ID" value="KAB3853473.1"/>
    <property type="molecule type" value="Genomic_DNA"/>
</dbReference>
<gene>
    <name evidence="2" type="ORF">GAS29_16760</name>
</gene>
<protein>
    <recommendedName>
        <fullName evidence="4">Transmembrane protein</fullName>
    </recommendedName>
</protein>
<dbReference type="AlphaFoldDB" id="A0A6I0HM50"/>
<sequence>MNLQELKKMAESVNALSIKVYPILDDGTKKKVKEQGTGYCWRCHKDIKKSIDTLKEAKKEKKEKKGQWISDSQIWYWGFLMFTLIALCMTLIGLFLAPWLVQQTLVDYNYNNLCHVLKFHVVLVQVAVPEDK</sequence>
<proteinExistence type="predicted"/>
<evidence type="ECO:0000313" key="2">
    <source>
        <dbReference type="EMBL" id="KAB3853473.1"/>
    </source>
</evidence>
<evidence type="ECO:0000313" key="3">
    <source>
        <dbReference type="Proteomes" id="UP000441522"/>
    </source>
</evidence>
<keyword evidence="1" id="KW-0812">Transmembrane</keyword>
<keyword evidence="1" id="KW-1133">Transmembrane helix</keyword>